<feature type="transmembrane region" description="Helical" evidence="1">
    <location>
        <begin position="48"/>
        <end position="70"/>
    </location>
</feature>
<sequence>MSADRENHDMTQTDIALLLAGATDEVEIGTAPVQAVMRGGRRRRARRWAVAAATAVVVLTGSAGATLAFAGRPGEHRTQVATQVRDVARPQVTELAHGTDHGKRWRVVVSVWQAPRDRTEAARQREAMQSYGIDGSALPGLTRLVGRTSFYASLYYGDAPLRPVIFNTVDKWEKFAGADLESGAVHLAEEDAEGRLVVGMVATSVGQVRCTWKSGAATVAVPRAAAGSPVDWFVCVAPDGTGYADAKAITSR</sequence>
<dbReference type="RefSeq" id="WP_369222432.1">
    <property type="nucleotide sequence ID" value="NZ_CP163441.1"/>
</dbReference>
<proteinExistence type="predicted"/>
<keyword evidence="1" id="KW-0812">Transmembrane</keyword>
<gene>
    <name evidence="2" type="ORF">AB5J52_13935</name>
</gene>
<organism evidence="2">
    <name type="scientific">Streptomyces sp. R39</name>
    <dbReference type="NCBI Taxonomy" id="3238631"/>
    <lineage>
        <taxon>Bacteria</taxon>
        <taxon>Bacillati</taxon>
        <taxon>Actinomycetota</taxon>
        <taxon>Actinomycetes</taxon>
        <taxon>Kitasatosporales</taxon>
        <taxon>Streptomycetaceae</taxon>
        <taxon>Streptomyces</taxon>
    </lineage>
</organism>
<keyword evidence="1" id="KW-0472">Membrane</keyword>
<reference evidence="2" key="1">
    <citation type="submission" date="2024-07" db="EMBL/GenBank/DDBJ databases">
        <authorList>
            <person name="Yu S.T."/>
        </authorList>
    </citation>
    <scope>NUCLEOTIDE SEQUENCE</scope>
    <source>
        <strain evidence="2">R39</strain>
    </source>
</reference>
<evidence type="ECO:0000313" key="2">
    <source>
        <dbReference type="EMBL" id="XDQ43266.1"/>
    </source>
</evidence>
<name>A0AB39QLJ1_9ACTN</name>
<evidence type="ECO:0000256" key="1">
    <source>
        <dbReference type="SAM" id="Phobius"/>
    </source>
</evidence>
<keyword evidence="1" id="KW-1133">Transmembrane helix</keyword>
<protein>
    <recommendedName>
        <fullName evidence="3">Tat pathway signal sequence domain protein</fullName>
    </recommendedName>
</protein>
<evidence type="ECO:0008006" key="3">
    <source>
        <dbReference type="Google" id="ProtNLM"/>
    </source>
</evidence>
<accession>A0AB39QLJ1</accession>
<dbReference type="EMBL" id="CP163441">
    <property type="protein sequence ID" value="XDQ43266.1"/>
    <property type="molecule type" value="Genomic_DNA"/>
</dbReference>
<dbReference type="AlphaFoldDB" id="A0AB39QLJ1"/>